<dbReference type="GO" id="GO:0005829">
    <property type="term" value="C:cytosol"/>
    <property type="evidence" value="ECO:0007669"/>
    <property type="project" value="TreeGrafter"/>
</dbReference>
<dbReference type="GO" id="GO:0009231">
    <property type="term" value="P:riboflavin biosynthetic process"/>
    <property type="evidence" value="ECO:0007669"/>
    <property type="project" value="UniProtKB-UniPathway"/>
</dbReference>
<keyword evidence="7" id="KW-0479">Metal-binding</keyword>
<proteinExistence type="inferred from homology"/>
<dbReference type="SUPFAM" id="SSF55821">
    <property type="entry name" value="YrdC/RibB"/>
    <property type="match status" value="1"/>
</dbReference>
<dbReference type="Proteomes" id="UP000193010">
    <property type="component" value="Unassembled WGS sequence"/>
</dbReference>
<dbReference type="Pfam" id="PF00925">
    <property type="entry name" value="GTP_cyclohydro2"/>
    <property type="match status" value="1"/>
</dbReference>
<dbReference type="InterPro" id="IPR036144">
    <property type="entry name" value="RibA-like_sf"/>
</dbReference>
<comment type="pathway">
    <text evidence="3">Cofactor biosynthesis; riboflavin biosynthesis; 2-hydroxy-3-oxobutyl phosphate from D-ribulose 5-phosphate: step 1/1.</text>
</comment>
<dbReference type="InterPro" id="IPR032677">
    <property type="entry name" value="GTP_cyclohydro_II"/>
</dbReference>
<organism evidence="9 10">
    <name type="scientific">Mycobacterium florentinum</name>
    <dbReference type="NCBI Taxonomy" id="292462"/>
    <lineage>
        <taxon>Bacteria</taxon>
        <taxon>Bacillati</taxon>
        <taxon>Actinomycetota</taxon>
        <taxon>Actinomycetes</taxon>
        <taxon>Mycobacteriales</taxon>
        <taxon>Mycobacteriaceae</taxon>
        <taxon>Mycobacterium</taxon>
        <taxon>Mycobacterium simiae complex</taxon>
    </lineage>
</organism>
<dbReference type="SUPFAM" id="SSF142695">
    <property type="entry name" value="RibA-like"/>
    <property type="match status" value="1"/>
</dbReference>
<evidence type="ECO:0000313" key="10">
    <source>
        <dbReference type="Proteomes" id="UP000193010"/>
    </source>
</evidence>
<dbReference type="EC" id="4.1.99.12" evidence="5"/>
<evidence type="ECO:0000256" key="2">
    <source>
        <dbReference type="ARBA" id="ARBA00002284"/>
    </source>
</evidence>
<dbReference type="PANTHER" id="PTHR21327">
    <property type="entry name" value="GTP CYCLOHYDROLASE II-RELATED"/>
    <property type="match status" value="1"/>
</dbReference>
<dbReference type="GO" id="GO:0008686">
    <property type="term" value="F:3,4-dihydroxy-2-butanone-4-phosphate synthase activity"/>
    <property type="evidence" value="ECO:0007669"/>
    <property type="project" value="UniProtKB-EC"/>
</dbReference>
<dbReference type="Pfam" id="PF00926">
    <property type="entry name" value="DHBP_synthase"/>
    <property type="match status" value="1"/>
</dbReference>
<evidence type="ECO:0000313" key="9">
    <source>
        <dbReference type="EMBL" id="ORV53145.1"/>
    </source>
</evidence>
<dbReference type="STRING" id="292462.AWC05_20605"/>
<reference evidence="9 10" key="1">
    <citation type="submission" date="2016-01" db="EMBL/GenBank/DDBJ databases">
        <title>The new phylogeny of the genus Mycobacterium.</title>
        <authorList>
            <person name="Tarcisio F."/>
            <person name="Conor M."/>
            <person name="Antonella G."/>
            <person name="Elisabetta G."/>
            <person name="Giulia F.S."/>
            <person name="Sara T."/>
            <person name="Anna F."/>
            <person name="Clotilde B."/>
            <person name="Roberto B."/>
            <person name="Veronica D.S."/>
            <person name="Fabio R."/>
            <person name="Monica P."/>
            <person name="Olivier J."/>
            <person name="Enrico T."/>
            <person name="Nicola S."/>
        </authorList>
    </citation>
    <scope>NUCLEOTIDE SEQUENCE [LARGE SCALE GENOMIC DNA]</scope>
    <source>
        <strain evidence="9 10">DSM 44852</strain>
    </source>
</reference>
<feature type="domain" description="GTP cyclohydrolase II" evidence="8">
    <location>
        <begin position="217"/>
        <end position="300"/>
    </location>
</feature>
<gene>
    <name evidence="9" type="ORF">AWC05_20605</name>
</gene>
<dbReference type="Gene3D" id="3.40.50.10990">
    <property type="entry name" value="GTP cyclohydrolase II"/>
    <property type="match status" value="1"/>
</dbReference>
<sequence>MARALDDLRAGRPILIFGEPVTPGGAPATLVFAAQYATTATLAFVIRHTCGFVCIALPDRECDRLILPAMSTLGARLPATQFRVSVDAADGVTTGISAADRAHTMRVLSDPTATHQALTRPGHVVVCGVAGRALSRPLLPEHAALKMVAAAGLRPAAGFSAIVNDIDHDEILPAEMVDRFVAEHDLSMISMADLWGQDRLHNCTPEPRCHARPLGIVQTQSGAFNATGYRWGSPHHVEDLVFTFGDLAGAAQIPVAVHAECAFAPIPDVLGCQCGPRLNESFDQIAAAGRGVLVYLRSNAEALCPVSAASRRDHILATIGLSSVHLLRDNACGAQRCIRLESPDVSGLSTFSR</sequence>
<dbReference type="UniPathway" id="UPA00275">
    <property type="reaction ID" value="UER00399"/>
</dbReference>
<comment type="caution">
    <text evidence="9">The sequence shown here is derived from an EMBL/GenBank/DDBJ whole genome shotgun (WGS) entry which is preliminary data.</text>
</comment>
<dbReference type="InterPro" id="IPR000422">
    <property type="entry name" value="DHBP_synthase_RibB"/>
</dbReference>
<protein>
    <recommendedName>
        <fullName evidence="5">3,4-dihydroxy-2-butanone-4-phosphate synthase</fullName>
        <ecNumber evidence="5">4.1.99.12</ecNumber>
    </recommendedName>
</protein>
<evidence type="ECO:0000259" key="8">
    <source>
        <dbReference type="Pfam" id="PF00925"/>
    </source>
</evidence>
<comment type="function">
    <text evidence="2">Catalyzes the conversion of D-ribulose 5-phosphate to formate and 3,4-dihydroxy-2-butanone 4-phosphate.</text>
</comment>
<comment type="catalytic activity">
    <reaction evidence="1">
        <text>D-ribulose 5-phosphate = (2S)-2-hydroxy-3-oxobutyl phosphate + formate + H(+)</text>
        <dbReference type="Rhea" id="RHEA:18457"/>
        <dbReference type="ChEBI" id="CHEBI:15378"/>
        <dbReference type="ChEBI" id="CHEBI:15740"/>
        <dbReference type="ChEBI" id="CHEBI:58121"/>
        <dbReference type="ChEBI" id="CHEBI:58830"/>
        <dbReference type="EC" id="4.1.99.12"/>
    </reaction>
</comment>
<keyword evidence="10" id="KW-1185">Reference proteome</keyword>
<dbReference type="PANTHER" id="PTHR21327:SF18">
    <property type="entry name" value="3,4-DIHYDROXY-2-BUTANONE 4-PHOSPHATE SYNTHASE"/>
    <property type="match status" value="1"/>
</dbReference>
<evidence type="ECO:0000256" key="3">
    <source>
        <dbReference type="ARBA" id="ARBA00004904"/>
    </source>
</evidence>
<accession>A0A1X1U8J8</accession>
<evidence type="ECO:0000256" key="5">
    <source>
        <dbReference type="ARBA" id="ARBA00012153"/>
    </source>
</evidence>
<dbReference type="EMBL" id="LQOV01000014">
    <property type="protein sequence ID" value="ORV53145.1"/>
    <property type="molecule type" value="Genomic_DNA"/>
</dbReference>
<evidence type="ECO:0000256" key="4">
    <source>
        <dbReference type="ARBA" id="ARBA00005520"/>
    </source>
</evidence>
<dbReference type="GO" id="GO:0003935">
    <property type="term" value="F:GTP cyclohydrolase II activity"/>
    <property type="evidence" value="ECO:0007669"/>
    <property type="project" value="TreeGrafter"/>
</dbReference>
<dbReference type="InterPro" id="IPR017945">
    <property type="entry name" value="DHBP_synth_RibB-like_a/b_dom"/>
</dbReference>
<keyword evidence="6" id="KW-0686">Riboflavin biosynthesis</keyword>
<evidence type="ECO:0000256" key="7">
    <source>
        <dbReference type="ARBA" id="ARBA00022723"/>
    </source>
</evidence>
<comment type="similarity">
    <text evidence="4">In the N-terminal section; belongs to the DHBP synthase family.</text>
</comment>
<name>A0A1X1U8J8_MYCFL</name>
<evidence type="ECO:0000256" key="1">
    <source>
        <dbReference type="ARBA" id="ARBA00000141"/>
    </source>
</evidence>
<dbReference type="AlphaFoldDB" id="A0A1X1U8J8"/>
<evidence type="ECO:0000256" key="6">
    <source>
        <dbReference type="ARBA" id="ARBA00022619"/>
    </source>
</evidence>
<dbReference type="Gene3D" id="3.90.870.10">
    <property type="entry name" value="DHBP synthase"/>
    <property type="match status" value="1"/>
</dbReference>
<dbReference type="GO" id="GO:0046872">
    <property type="term" value="F:metal ion binding"/>
    <property type="evidence" value="ECO:0007669"/>
    <property type="project" value="UniProtKB-KW"/>
</dbReference>